<name>A0A7N1A110_KALFE</name>
<sequence length="98" mass="10898">MTISFRQRSNGSLAATEASYRSFPCKGRTMEYKLIRSWHRSYEFTADQQHQPFTDVRSIFTSRSPRCLGSLPADRAAGSSPDSGSRLGGLNPQPSRPS</sequence>
<reference evidence="2" key="1">
    <citation type="submission" date="2021-01" db="UniProtKB">
        <authorList>
            <consortium name="EnsemblPlants"/>
        </authorList>
    </citation>
    <scope>IDENTIFICATION</scope>
</reference>
<dbReference type="EnsemblPlants" id="Kaladp0059s0073.1.v1.1">
    <property type="protein sequence ID" value="Kaladp0059s0073.1.v1.1"/>
    <property type="gene ID" value="Kaladp0059s0073.v1.1"/>
</dbReference>
<dbReference type="Gramene" id="Kaladp0059s0073.1.v1.1">
    <property type="protein sequence ID" value="Kaladp0059s0073.1.v1.1"/>
    <property type="gene ID" value="Kaladp0059s0073.v1.1"/>
</dbReference>
<evidence type="ECO:0000256" key="1">
    <source>
        <dbReference type="SAM" id="MobiDB-lite"/>
    </source>
</evidence>
<dbReference type="AlphaFoldDB" id="A0A7N1A110"/>
<evidence type="ECO:0000313" key="2">
    <source>
        <dbReference type="EnsemblPlants" id="Kaladp0059s0073.1.v1.1"/>
    </source>
</evidence>
<accession>A0A7N1A110</accession>
<protein>
    <submittedName>
        <fullName evidence="2">Uncharacterized protein</fullName>
    </submittedName>
</protein>
<feature type="region of interest" description="Disordered" evidence="1">
    <location>
        <begin position="70"/>
        <end position="98"/>
    </location>
</feature>
<proteinExistence type="predicted"/>
<organism evidence="2 3">
    <name type="scientific">Kalanchoe fedtschenkoi</name>
    <name type="common">Lavender scallops</name>
    <name type="synonym">South American air plant</name>
    <dbReference type="NCBI Taxonomy" id="63787"/>
    <lineage>
        <taxon>Eukaryota</taxon>
        <taxon>Viridiplantae</taxon>
        <taxon>Streptophyta</taxon>
        <taxon>Embryophyta</taxon>
        <taxon>Tracheophyta</taxon>
        <taxon>Spermatophyta</taxon>
        <taxon>Magnoliopsida</taxon>
        <taxon>eudicotyledons</taxon>
        <taxon>Gunneridae</taxon>
        <taxon>Pentapetalae</taxon>
        <taxon>Saxifragales</taxon>
        <taxon>Crassulaceae</taxon>
        <taxon>Kalanchoe</taxon>
    </lineage>
</organism>
<dbReference type="Proteomes" id="UP000594263">
    <property type="component" value="Unplaced"/>
</dbReference>
<evidence type="ECO:0000313" key="3">
    <source>
        <dbReference type="Proteomes" id="UP000594263"/>
    </source>
</evidence>
<keyword evidence="3" id="KW-1185">Reference proteome</keyword>